<name>A0A1I7N270_9HYPH</name>
<evidence type="ECO:0000256" key="10">
    <source>
        <dbReference type="RuleBase" id="RU004182"/>
    </source>
</evidence>
<feature type="binding site" evidence="8">
    <location>
        <position position="277"/>
    </location>
    <ligand>
        <name>FAD</name>
        <dbReference type="ChEBI" id="CHEBI:57692"/>
    </ligand>
</feature>
<evidence type="ECO:0000313" key="12">
    <source>
        <dbReference type="EMBL" id="SFV28738.1"/>
    </source>
</evidence>
<dbReference type="InterPro" id="IPR014729">
    <property type="entry name" value="Rossmann-like_a/b/a_fold"/>
</dbReference>
<dbReference type="EMBL" id="FPCH01000001">
    <property type="protein sequence ID" value="SFV28738.1"/>
    <property type="molecule type" value="Genomic_DNA"/>
</dbReference>
<dbReference type="Pfam" id="PF03441">
    <property type="entry name" value="FAD_binding_7"/>
    <property type="match status" value="1"/>
</dbReference>
<dbReference type="EC" id="4.1.99.3" evidence="2"/>
<dbReference type="GO" id="GO:0009416">
    <property type="term" value="P:response to light stimulus"/>
    <property type="evidence" value="ECO:0007669"/>
    <property type="project" value="TreeGrafter"/>
</dbReference>
<feature type="binding site" evidence="8">
    <location>
        <begin position="239"/>
        <end position="243"/>
    </location>
    <ligand>
        <name>FAD</name>
        <dbReference type="ChEBI" id="CHEBI:57692"/>
    </ligand>
</feature>
<evidence type="ECO:0000256" key="6">
    <source>
        <dbReference type="ARBA" id="ARBA00022991"/>
    </source>
</evidence>
<feature type="site" description="Electron transfer via tryptophanyl radical" evidence="9">
    <location>
        <position position="311"/>
    </location>
</feature>
<sequence length="488" mass="54473">MSSAPVIVWLRNDFRLRDHPALNAAVAAGSPVIPLYILDDETPGQWALGGASRWWLGKTIEAFARDIAARGGKLILRRGAVARELARVVEETGATAVYFMRGYEPSVAALEDQLKLAFDDMGVAFKRYGGRLLRTPEETRTKAGGAYQVFTPFWRAFTKDLTLPRALAAPDRIKAPSRTPKSDDLRDWQLSPSKPDWSRGLAKAWQPGESGARARLAEFTKTGLATYAIDRNQLDRDGTSRLSPHLAFGEISPAACWRAAADAARGKSANDQSIETFMRELVWREFSYSLLFHFPKLPEEPLRREFAEFPWLGDAGQLKAWQRGKTGYPIVDAGMRELWATGYMHNRARMIVASFLVKHLLIPWTAGEACFWDTLVDADLANNSASWQWVAGCGADAAPYFRIFNPVLQGEKFDPNGDYVRRWVPELAGLTADAIHKPWTAKPESLAQAGVVLGKSYPRPLVEHAYARVRALQAYEQIKATPKKENRD</sequence>
<keyword evidence="6 10" id="KW-0157">Chromophore</keyword>
<dbReference type="GO" id="GO:0003904">
    <property type="term" value="F:deoxyribodipyrimidine photo-lyase activity"/>
    <property type="evidence" value="ECO:0007669"/>
    <property type="project" value="UniProtKB-EC"/>
</dbReference>
<gene>
    <name evidence="12" type="ORF">SAMN04488557_1080</name>
</gene>
<dbReference type="GO" id="GO:0003677">
    <property type="term" value="F:DNA binding"/>
    <property type="evidence" value="ECO:0007669"/>
    <property type="project" value="TreeGrafter"/>
</dbReference>
<feature type="site" description="Electron transfer via tryptophanyl radical" evidence="9">
    <location>
        <position position="387"/>
    </location>
</feature>
<accession>A0A1I7N270</accession>
<evidence type="ECO:0000256" key="3">
    <source>
        <dbReference type="ARBA" id="ARBA00014046"/>
    </source>
</evidence>
<dbReference type="PANTHER" id="PTHR11455:SF9">
    <property type="entry name" value="CRYPTOCHROME CIRCADIAN CLOCK 5 ISOFORM X1"/>
    <property type="match status" value="1"/>
</dbReference>
<dbReference type="InterPro" id="IPR018394">
    <property type="entry name" value="DNA_photolyase_1_CS_C"/>
</dbReference>
<dbReference type="Gene3D" id="3.40.50.620">
    <property type="entry name" value="HUPs"/>
    <property type="match status" value="1"/>
</dbReference>
<dbReference type="Gene3D" id="1.25.40.80">
    <property type="match status" value="1"/>
</dbReference>
<dbReference type="GO" id="GO:0071949">
    <property type="term" value="F:FAD binding"/>
    <property type="evidence" value="ECO:0007669"/>
    <property type="project" value="TreeGrafter"/>
</dbReference>
<dbReference type="InterPro" id="IPR036155">
    <property type="entry name" value="Crypto/Photolyase_N_sf"/>
</dbReference>
<dbReference type="RefSeq" id="WP_092865164.1">
    <property type="nucleotide sequence ID" value="NZ_FPCH01000001.1"/>
</dbReference>
<dbReference type="InterPro" id="IPR036134">
    <property type="entry name" value="Crypto/Photolyase_FAD-like_sf"/>
</dbReference>
<evidence type="ECO:0000256" key="9">
    <source>
        <dbReference type="PIRSR" id="PIRSR602081-2"/>
    </source>
</evidence>
<dbReference type="PRINTS" id="PR00147">
    <property type="entry name" value="DNAPHOTLYASE"/>
</dbReference>
<dbReference type="PROSITE" id="PS00394">
    <property type="entry name" value="DNA_PHOTOLYASES_1_1"/>
    <property type="match status" value="1"/>
</dbReference>
<dbReference type="SUPFAM" id="SSF52425">
    <property type="entry name" value="Cryptochrome/photolyase, N-terminal domain"/>
    <property type="match status" value="1"/>
</dbReference>
<dbReference type="InterPro" id="IPR005101">
    <property type="entry name" value="Cryptochr/Photolyase_FAD-bd"/>
</dbReference>
<dbReference type="Gene3D" id="1.10.579.10">
    <property type="entry name" value="DNA Cyclobutane Dipyrimidine Photolyase, subunit A, domain 3"/>
    <property type="match status" value="1"/>
</dbReference>
<dbReference type="FunFam" id="1.10.579.10:FF:000003">
    <property type="entry name" value="Deoxyribodipyrimidine photo-lyase"/>
    <property type="match status" value="1"/>
</dbReference>
<dbReference type="GO" id="GO:0000719">
    <property type="term" value="P:photoreactive repair"/>
    <property type="evidence" value="ECO:0007669"/>
    <property type="project" value="UniProtKB-ARBA"/>
</dbReference>
<evidence type="ECO:0000256" key="2">
    <source>
        <dbReference type="ARBA" id="ARBA00013149"/>
    </source>
</evidence>
<comment type="cofactor">
    <cofactor evidence="8">
        <name>FAD</name>
        <dbReference type="ChEBI" id="CHEBI:57692"/>
    </cofactor>
    <text evidence="8">Binds 1 FAD per subunit.</text>
</comment>
<dbReference type="AlphaFoldDB" id="A0A1I7N270"/>
<dbReference type="InterPro" id="IPR006050">
    <property type="entry name" value="DNA_photolyase_N"/>
</dbReference>
<dbReference type="PROSITE" id="PS51645">
    <property type="entry name" value="PHR_CRY_ALPHA_BETA"/>
    <property type="match status" value="1"/>
</dbReference>
<feature type="domain" description="Photolyase/cryptochrome alpha/beta" evidence="11">
    <location>
        <begin position="4"/>
        <end position="133"/>
    </location>
</feature>
<feature type="binding site" evidence="8">
    <location>
        <begin position="377"/>
        <end position="379"/>
    </location>
    <ligand>
        <name>FAD</name>
        <dbReference type="ChEBI" id="CHEBI:57692"/>
    </ligand>
</feature>
<dbReference type="Proteomes" id="UP000199423">
    <property type="component" value="Unassembled WGS sequence"/>
</dbReference>
<comment type="catalytic activity">
    <reaction evidence="7">
        <text>cyclobutadipyrimidine (in DNA) = 2 pyrimidine residues (in DNA).</text>
        <dbReference type="EC" id="4.1.99.3"/>
    </reaction>
</comment>
<evidence type="ECO:0000256" key="4">
    <source>
        <dbReference type="ARBA" id="ARBA00022630"/>
    </source>
</evidence>
<comment type="cofactor">
    <cofactor evidence="1">
        <name>(6R)-5,10-methylene-5,6,7,8-tetrahydrofolate</name>
        <dbReference type="ChEBI" id="CHEBI:15636"/>
    </cofactor>
</comment>
<proteinExistence type="inferred from homology"/>
<reference evidence="13" key="1">
    <citation type="submission" date="2016-10" db="EMBL/GenBank/DDBJ databases">
        <authorList>
            <person name="Varghese N."/>
            <person name="Submissions S."/>
        </authorList>
    </citation>
    <scope>NUCLEOTIDE SEQUENCE [LARGE SCALE GENOMIC DNA]</scope>
    <source>
        <strain evidence="13">DSM 1565</strain>
    </source>
</reference>
<evidence type="ECO:0000256" key="5">
    <source>
        <dbReference type="ARBA" id="ARBA00022827"/>
    </source>
</evidence>
<keyword evidence="5 8" id="KW-0274">FAD</keyword>
<evidence type="ECO:0000259" key="11">
    <source>
        <dbReference type="PROSITE" id="PS51645"/>
    </source>
</evidence>
<evidence type="ECO:0000256" key="7">
    <source>
        <dbReference type="ARBA" id="ARBA00033999"/>
    </source>
</evidence>
<comment type="similarity">
    <text evidence="10">Belongs to the DNA photolyase family.</text>
</comment>
<dbReference type="OrthoDB" id="9772484at2"/>
<dbReference type="InterPro" id="IPR002081">
    <property type="entry name" value="Cryptochrome/DNA_photolyase_1"/>
</dbReference>
<keyword evidence="13" id="KW-1185">Reference proteome</keyword>
<dbReference type="SUPFAM" id="SSF48173">
    <property type="entry name" value="Cryptochrome/photolyase FAD-binding domain"/>
    <property type="match status" value="1"/>
</dbReference>
<organism evidence="12 13">
    <name type="scientific">Hyphomicrobium facile</name>
    <dbReference type="NCBI Taxonomy" id="51670"/>
    <lineage>
        <taxon>Bacteria</taxon>
        <taxon>Pseudomonadati</taxon>
        <taxon>Pseudomonadota</taxon>
        <taxon>Alphaproteobacteria</taxon>
        <taxon>Hyphomicrobiales</taxon>
        <taxon>Hyphomicrobiaceae</taxon>
        <taxon>Hyphomicrobium</taxon>
    </lineage>
</organism>
<dbReference type="Pfam" id="PF00875">
    <property type="entry name" value="DNA_photolyase"/>
    <property type="match status" value="1"/>
</dbReference>
<protein>
    <recommendedName>
        <fullName evidence="3">Deoxyribodipyrimidine photo-lyase</fullName>
        <ecNumber evidence="2">4.1.99.3</ecNumber>
    </recommendedName>
</protein>
<feature type="binding site" evidence="8">
    <location>
        <position position="227"/>
    </location>
    <ligand>
        <name>FAD</name>
        <dbReference type="ChEBI" id="CHEBI:57692"/>
    </ligand>
</feature>
<keyword evidence="4 8" id="KW-0285">Flavoprotein</keyword>
<feature type="site" description="Electron transfer via tryptophanyl radical" evidence="9">
    <location>
        <position position="364"/>
    </location>
</feature>
<keyword evidence="12" id="KW-0456">Lyase</keyword>
<dbReference type="PANTHER" id="PTHR11455">
    <property type="entry name" value="CRYPTOCHROME"/>
    <property type="match status" value="1"/>
</dbReference>
<evidence type="ECO:0000313" key="13">
    <source>
        <dbReference type="Proteomes" id="UP000199423"/>
    </source>
</evidence>
<dbReference type="STRING" id="51670.SAMN04488557_1080"/>
<evidence type="ECO:0000256" key="1">
    <source>
        <dbReference type="ARBA" id="ARBA00001932"/>
    </source>
</evidence>
<evidence type="ECO:0000256" key="8">
    <source>
        <dbReference type="PIRSR" id="PIRSR602081-1"/>
    </source>
</evidence>